<keyword evidence="1" id="KW-1133">Transmembrane helix</keyword>
<evidence type="ECO:0000313" key="3">
    <source>
        <dbReference type="Proteomes" id="UP001560573"/>
    </source>
</evidence>
<reference evidence="2 3" key="1">
    <citation type="submission" date="2023-07" db="EMBL/GenBank/DDBJ databases">
        <authorList>
            <person name="Lian W.-H."/>
        </authorList>
    </citation>
    <scope>NUCLEOTIDE SEQUENCE [LARGE SCALE GENOMIC DNA]</scope>
    <source>
        <strain evidence="2 3">SYSU DXS3180</strain>
    </source>
</reference>
<feature type="transmembrane region" description="Helical" evidence="1">
    <location>
        <begin position="21"/>
        <end position="41"/>
    </location>
</feature>
<evidence type="ECO:0000256" key="1">
    <source>
        <dbReference type="SAM" id="Phobius"/>
    </source>
</evidence>
<dbReference type="RefSeq" id="WP_369331932.1">
    <property type="nucleotide sequence ID" value="NZ_JAULBC010000009.1"/>
</dbReference>
<keyword evidence="3" id="KW-1185">Reference proteome</keyword>
<feature type="transmembrane region" description="Helical" evidence="1">
    <location>
        <begin position="61"/>
        <end position="86"/>
    </location>
</feature>
<accession>A0ABV3ZKZ8</accession>
<dbReference type="Proteomes" id="UP001560573">
    <property type="component" value="Unassembled WGS sequence"/>
</dbReference>
<dbReference type="EMBL" id="JAULBC010000009">
    <property type="protein sequence ID" value="MEX6690517.1"/>
    <property type="molecule type" value="Genomic_DNA"/>
</dbReference>
<evidence type="ECO:0008006" key="4">
    <source>
        <dbReference type="Google" id="ProtNLM"/>
    </source>
</evidence>
<sequence length="458" mass="54003">MMSKANGNINRGLKKVGFFLPFTWYGFLFMAAVYICYRWLGTQQQQPDSSFGDIFALLIKVATWFIVAVLTLAFLSVLLSYLFFLFKKKKQQAEFSIETVAGKTSGRRRLQMLRMVLEPVLKPLLGFVKLRIQYDEEHFSDKFSLVEKAFNKLINTRLEGTYNWPLPEIKEYKLKNVIIYFEDFFQFFSLAVQLPANSRFYTQPFEKTKDIFDASPRKTEETNTRIEEIKRIEGEYLNYKNFEDNDDVRRIVWKIYAKNKELVVRIPEILDPYASHMYLYASFFSNYDIEGNDVVNIPFLNYYKTVLWSVYQQLVKKGFDVKYIPDQVLPLHYSTDEQQNVRYNISTSRWQTDKDLLSFVKTNEAAMVVVSSLSNAEEVAQLAESYGDEIVIVFVRLSNGLRKQYVTDWLQWVFIQQEKNDLAVYRTRWSVSTLKSKMLKNEKKIKAILEKYNKPVTV</sequence>
<organism evidence="2 3">
    <name type="scientific">Danxiaibacter flavus</name>
    <dbReference type="NCBI Taxonomy" id="3049108"/>
    <lineage>
        <taxon>Bacteria</taxon>
        <taxon>Pseudomonadati</taxon>
        <taxon>Bacteroidota</taxon>
        <taxon>Chitinophagia</taxon>
        <taxon>Chitinophagales</taxon>
        <taxon>Chitinophagaceae</taxon>
        <taxon>Danxiaibacter</taxon>
    </lineage>
</organism>
<comment type="caution">
    <text evidence="2">The sequence shown here is derived from an EMBL/GenBank/DDBJ whole genome shotgun (WGS) entry which is preliminary data.</text>
</comment>
<keyword evidence="1" id="KW-0812">Transmembrane</keyword>
<gene>
    <name evidence="2" type="ORF">QTN47_23595</name>
</gene>
<protein>
    <recommendedName>
        <fullName evidence="4">DUF58 domain-containing protein</fullName>
    </recommendedName>
</protein>
<keyword evidence="1" id="KW-0472">Membrane</keyword>
<proteinExistence type="predicted"/>
<evidence type="ECO:0000313" key="2">
    <source>
        <dbReference type="EMBL" id="MEX6690517.1"/>
    </source>
</evidence>
<name>A0ABV3ZKZ8_9BACT</name>